<protein>
    <submittedName>
        <fullName evidence="7">Lipopolysaccharide biosynthesis protein</fullName>
    </submittedName>
</protein>
<keyword evidence="5 6" id="KW-0472">Membrane</keyword>
<dbReference type="InterPro" id="IPR050833">
    <property type="entry name" value="Poly_Biosynth_Transport"/>
</dbReference>
<dbReference type="GO" id="GO:0005886">
    <property type="term" value="C:plasma membrane"/>
    <property type="evidence" value="ECO:0007669"/>
    <property type="project" value="UniProtKB-SubCell"/>
</dbReference>
<evidence type="ECO:0000313" key="8">
    <source>
        <dbReference type="Proteomes" id="UP000197092"/>
    </source>
</evidence>
<dbReference type="EMBL" id="CP018308">
    <property type="protein sequence ID" value="ASI89248.1"/>
    <property type="molecule type" value="Genomic_DNA"/>
</dbReference>
<feature type="transmembrane region" description="Helical" evidence="6">
    <location>
        <begin position="175"/>
        <end position="194"/>
    </location>
</feature>
<feature type="transmembrane region" description="Helical" evidence="6">
    <location>
        <begin position="217"/>
        <end position="238"/>
    </location>
</feature>
<dbReference type="Proteomes" id="UP000197092">
    <property type="component" value="Chromosome 1"/>
</dbReference>
<feature type="transmembrane region" description="Helical" evidence="6">
    <location>
        <begin position="151"/>
        <end position="169"/>
    </location>
</feature>
<evidence type="ECO:0000256" key="2">
    <source>
        <dbReference type="ARBA" id="ARBA00022475"/>
    </source>
</evidence>
<evidence type="ECO:0000256" key="3">
    <source>
        <dbReference type="ARBA" id="ARBA00022692"/>
    </source>
</evidence>
<keyword evidence="4 6" id="KW-1133">Transmembrane helix</keyword>
<gene>
    <name evidence="7" type="ORF">BSZ05_05180</name>
</gene>
<feature type="transmembrane region" description="Helical" evidence="6">
    <location>
        <begin position="116"/>
        <end position="139"/>
    </location>
</feature>
<evidence type="ECO:0000256" key="1">
    <source>
        <dbReference type="ARBA" id="ARBA00004651"/>
    </source>
</evidence>
<proteinExistence type="predicted"/>
<feature type="transmembrane region" description="Helical" evidence="6">
    <location>
        <begin position="394"/>
        <end position="413"/>
    </location>
</feature>
<dbReference type="PANTHER" id="PTHR30250">
    <property type="entry name" value="PST FAMILY PREDICTED COLANIC ACID TRANSPORTER"/>
    <property type="match status" value="1"/>
</dbReference>
<dbReference type="GO" id="GO:0009246">
    <property type="term" value="P:enterobacterial common antigen biosynthetic process"/>
    <property type="evidence" value="ECO:0007669"/>
    <property type="project" value="InterPro"/>
</dbReference>
<evidence type="ECO:0000256" key="5">
    <source>
        <dbReference type="ARBA" id="ARBA00023136"/>
    </source>
</evidence>
<dbReference type="AlphaFoldDB" id="A0AAN1KMD3"/>
<feature type="transmembrane region" description="Helical" evidence="6">
    <location>
        <begin position="362"/>
        <end position="382"/>
    </location>
</feature>
<dbReference type="InterPro" id="IPR044550">
    <property type="entry name" value="WzxE"/>
</dbReference>
<feature type="transmembrane region" description="Helical" evidence="6">
    <location>
        <begin position="338"/>
        <end position="355"/>
    </location>
</feature>
<sequence length="418" mass="47089">MNLARTSVLSFIATAIRLLSGLVINKAIAIIIGPSGLALIGQFQNTQNMIRTFSQGGINAGVTKYTSECNSKGKSTLELWSASFKTTVFFSLIASLILIIFSSELSIFVFKTDVYTYVFVLFGITLIFSALNQLLLSILNGLKEIDSFIKINIFQSLFSLVFTTSYILIFGLDGAFIALVTNQSIIFLVILWYLRKHPLIKFSSFFQGFNFGWTKKLTSYSLMALTSSIAVPCSQILIRDNIGQSLSWEDAGYWQAMTYISTMYLLVVTTALSTYYLPKLSEISGSRELKNELLEGYKYLLPIVATLTLIVYFCRAYIVELLFTEDFMSMLVLFKWQLIGDFMKISSWLVAYVMLAKALTKIYIVSELVFSVLYVLLAQYFVSAYGLVGVSYAFAVNYFIYFICMVFVVSRYISGLDD</sequence>
<feature type="transmembrane region" description="Helical" evidence="6">
    <location>
        <begin position="88"/>
        <end position="110"/>
    </location>
</feature>
<dbReference type="KEGG" id="vsh:BSZ05_05180"/>
<feature type="transmembrane region" description="Helical" evidence="6">
    <location>
        <begin position="299"/>
        <end position="318"/>
    </location>
</feature>
<dbReference type="Pfam" id="PF13440">
    <property type="entry name" value="Polysacc_synt_3"/>
    <property type="match status" value="1"/>
</dbReference>
<evidence type="ECO:0000256" key="6">
    <source>
        <dbReference type="SAM" id="Phobius"/>
    </source>
</evidence>
<evidence type="ECO:0000256" key="4">
    <source>
        <dbReference type="ARBA" id="ARBA00022989"/>
    </source>
</evidence>
<evidence type="ECO:0000313" key="7">
    <source>
        <dbReference type="EMBL" id="ASI89248.1"/>
    </source>
</evidence>
<keyword evidence="2" id="KW-1003">Cell membrane</keyword>
<dbReference type="PANTHER" id="PTHR30250:SF30">
    <property type="entry name" value="LIPID III FLIPPASE"/>
    <property type="match status" value="1"/>
</dbReference>
<accession>A0AAN1KMD3</accession>
<name>A0AAN1KMD3_9VIBR</name>
<comment type="subcellular location">
    <subcellularLocation>
        <location evidence="1">Cell membrane</location>
        <topology evidence="1">Multi-pass membrane protein</topology>
    </subcellularLocation>
</comment>
<organism evidence="7 8">
    <name type="scientific">Vibrio mediterranei</name>
    <dbReference type="NCBI Taxonomy" id="689"/>
    <lineage>
        <taxon>Bacteria</taxon>
        <taxon>Pseudomonadati</taxon>
        <taxon>Pseudomonadota</taxon>
        <taxon>Gammaproteobacteria</taxon>
        <taxon>Vibrionales</taxon>
        <taxon>Vibrionaceae</taxon>
        <taxon>Vibrio</taxon>
    </lineage>
</organism>
<keyword evidence="3 6" id="KW-0812">Transmembrane</keyword>
<reference evidence="8" key="1">
    <citation type="submission" date="2016-12" db="EMBL/GenBank/DDBJ databases">
        <title>Comparative genomic analysis reveals the diversity, evolution, and environmental adaptation strategies of the genus Vibrio.</title>
        <authorList>
            <person name="Lin H."/>
            <person name="Wang X."/>
            <person name="Zhang X.-H."/>
        </authorList>
    </citation>
    <scope>NUCLEOTIDE SEQUENCE [LARGE SCALE GENOMIC DNA]</scope>
    <source>
        <strain evidence="8">QT6D1</strain>
    </source>
</reference>
<feature type="transmembrane region" description="Helical" evidence="6">
    <location>
        <begin position="12"/>
        <end position="41"/>
    </location>
</feature>
<feature type="transmembrane region" description="Helical" evidence="6">
    <location>
        <begin position="258"/>
        <end position="278"/>
    </location>
</feature>
<dbReference type="CDD" id="cd13125">
    <property type="entry name" value="MATE_like_10"/>
    <property type="match status" value="1"/>
</dbReference>